<feature type="chain" id="PRO_5047355934" description="C-type lectin domain-containing protein" evidence="2">
    <location>
        <begin position="23"/>
        <end position="599"/>
    </location>
</feature>
<dbReference type="SUPFAM" id="SSF56436">
    <property type="entry name" value="C-type lectin-like"/>
    <property type="match status" value="3"/>
</dbReference>
<comment type="caution">
    <text evidence="4">The sequence shown here is derived from an EMBL/GenBank/DDBJ whole genome shotgun (WGS) entry which is preliminary data.</text>
</comment>
<keyword evidence="2" id="KW-0732">Signal</keyword>
<feature type="domain" description="C-type lectin" evidence="3">
    <location>
        <begin position="197"/>
        <end position="321"/>
    </location>
</feature>
<evidence type="ECO:0000256" key="2">
    <source>
        <dbReference type="SAM" id="SignalP"/>
    </source>
</evidence>
<dbReference type="PROSITE" id="PS50041">
    <property type="entry name" value="C_TYPE_LECTIN_2"/>
    <property type="match status" value="2"/>
</dbReference>
<sequence length="599" mass="67818">MSDAVFPILQLMLGIMIASVHADEYLEPIKNPFDDSEMFTANEVAYLFFNEKVTWGEANLICPTRNGTLAILSDMAKSSFVSQAMAESSLATENAWVGGQRVGLNWLWVSTGDFIPSEPEEDDPYPPWVEPPALTVDVNSSHPFDRQEKHCLTIARKGHEDPIFANLQCNLSRPFICQISPPEDDGPPKPQLPPMMLDQTDYSFFIARRTWNEAVSHCRLVGKQLATVSSMKVVENLAQRMLRTRPVMENAWIAGHYENGHWSWMHTEDIIPETPDENFYPPWFYNKTTKTSGCLLLDRHLRNTPRFLEAKCDRKRPFICQSVTTLNMVLDSPICAACPSHSYPRDLIILTMYYDEHRTWNAAKTSCETFFGSKDAHLIYAKEEENVRQIVRYMAERKDASSAQRLFTELHHIWVGGQFKGDGFKWLDSTPVDDTASYFYPIEKHHYREMACLNLDREDHNSPLMYGLGCTFKQHFICDSEGLHPKCAGCSQKESQIRPVPPPPPPPETHMAPPPPPPPETHTAPPPPPVEPQKAPLTTSPTQKPTTTFSRPFEAAPQESDTAEPGEQPLDMAPLLPQVNEESEKPSDTSELPQPEDQQ</sequence>
<dbReference type="CDD" id="cd00037">
    <property type="entry name" value="CLECT"/>
    <property type="match status" value="3"/>
</dbReference>
<evidence type="ECO:0000313" key="4">
    <source>
        <dbReference type="EMBL" id="CAG2053171.1"/>
    </source>
</evidence>
<feature type="signal peptide" evidence="2">
    <location>
        <begin position="1"/>
        <end position="22"/>
    </location>
</feature>
<evidence type="ECO:0000259" key="3">
    <source>
        <dbReference type="PROSITE" id="PS50041"/>
    </source>
</evidence>
<feature type="compositionally biased region" description="Low complexity" evidence="1">
    <location>
        <begin position="536"/>
        <end position="548"/>
    </location>
</feature>
<dbReference type="InterPro" id="IPR001304">
    <property type="entry name" value="C-type_lectin-like"/>
</dbReference>
<organism evidence="4 5">
    <name type="scientific">Timema podura</name>
    <name type="common">Walking stick</name>
    <dbReference type="NCBI Taxonomy" id="61482"/>
    <lineage>
        <taxon>Eukaryota</taxon>
        <taxon>Metazoa</taxon>
        <taxon>Ecdysozoa</taxon>
        <taxon>Arthropoda</taxon>
        <taxon>Hexapoda</taxon>
        <taxon>Insecta</taxon>
        <taxon>Pterygota</taxon>
        <taxon>Neoptera</taxon>
        <taxon>Polyneoptera</taxon>
        <taxon>Phasmatodea</taxon>
        <taxon>Timematodea</taxon>
        <taxon>Timematoidea</taxon>
        <taxon>Timematidae</taxon>
        <taxon>Timema</taxon>
    </lineage>
</organism>
<feature type="compositionally biased region" description="Pro residues" evidence="1">
    <location>
        <begin position="499"/>
        <end position="531"/>
    </location>
</feature>
<accession>A0ABN7NJ45</accession>
<reference evidence="4" key="1">
    <citation type="submission" date="2021-03" db="EMBL/GenBank/DDBJ databases">
        <authorList>
            <person name="Tran Van P."/>
        </authorList>
    </citation>
    <scope>NUCLEOTIDE SEQUENCE</scope>
</reference>
<evidence type="ECO:0000313" key="5">
    <source>
        <dbReference type="Proteomes" id="UP001153148"/>
    </source>
</evidence>
<dbReference type="Gene3D" id="3.10.100.10">
    <property type="entry name" value="Mannose-Binding Protein A, subunit A"/>
    <property type="match status" value="3"/>
</dbReference>
<feature type="compositionally biased region" description="Polar residues" evidence="1">
    <location>
        <begin position="589"/>
        <end position="599"/>
    </location>
</feature>
<feature type="domain" description="C-type lectin" evidence="3">
    <location>
        <begin position="46"/>
        <end position="178"/>
    </location>
</feature>
<dbReference type="Proteomes" id="UP001153148">
    <property type="component" value="Unassembled WGS sequence"/>
</dbReference>
<dbReference type="EMBL" id="CAJPIN010000183">
    <property type="protein sequence ID" value="CAG2053171.1"/>
    <property type="molecule type" value="Genomic_DNA"/>
</dbReference>
<dbReference type="PANTHER" id="PTHR45784">
    <property type="entry name" value="C-TYPE LECTIN DOMAIN FAMILY 20 MEMBER A-RELATED"/>
    <property type="match status" value="1"/>
</dbReference>
<proteinExistence type="predicted"/>
<dbReference type="PANTHER" id="PTHR45784:SF5">
    <property type="entry name" value="C-TYPE LECTIN DOMAIN FAMILY 20 MEMBER A-RELATED"/>
    <property type="match status" value="1"/>
</dbReference>
<gene>
    <name evidence="4" type="ORF">TPAB3V08_LOCUS247</name>
</gene>
<dbReference type="SMART" id="SM00034">
    <property type="entry name" value="CLECT"/>
    <property type="match status" value="3"/>
</dbReference>
<feature type="region of interest" description="Disordered" evidence="1">
    <location>
        <begin position="493"/>
        <end position="599"/>
    </location>
</feature>
<dbReference type="InterPro" id="IPR016186">
    <property type="entry name" value="C-type_lectin-like/link_sf"/>
</dbReference>
<dbReference type="InterPro" id="IPR016187">
    <property type="entry name" value="CTDL_fold"/>
</dbReference>
<dbReference type="Pfam" id="PF00059">
    <property type="entry name" value="Lectin_C"/>
    <property type="match status" value="2"/>
</dbReference>
<evidence type="ECO:0000256" key="1">
    <source>
        <dbReference type="SAM" id="MobiDB-lite"/>
    </source>
</evidence>
<name>A0ABN7NJ45_TIMPD</name>
<keyword evidence="5" id="KW-1185">Reference proteome</keyword>
<protein>
    <recommendedName>
        <fullName evidence="3">C-type lectin domain-containing protein</fullName>
    </recommendedName>
</protein>